<evidence type="ECO:0000259" key="8">
    <source>
        <dbReference type="PROSITE" id="PS51384"/>
    </source>
</evidence>
<dbReference type="PANTHER" id="PTHR47354">
    <property type="entry name" value="NADH OXIDOREDUCTASE HCR"/>
    <property type="match status" value="1"/>
</dbReference>
<comment type="caution">
    <text evidence="9">The sequence shown here is derived from an EMBL/GenBank/DDBJ whole genome shotgun (WGS) entry which is preliminary data.</text>
</comment>
<keyword evidence="10" id="KW-1185">Reference proteome</keyword>
<keyword evidence="1" id="KW-0285">Flavoprotein</keyword>
<dbReference type="PRINTS" id="PR00409">
    <property type="entry name" value="PHDIOXRDTASE"/>
</dbReference>
<dbReference type="Pfam" id="PF00111">
    <property type="entry name" value="Fer2"/>
    <property type="match status" value="1"/>
</dbReference>
<dbReference type="GO" id="GO:0016491">
    <property type="term" value="F:oxidoreductase activity"/>
    <property type="evidence" value="ECO:0007669"/>
    <property type="project" value="UniProtKB-KW"/>
</dbReference>
<feature type="domain" description="FAD-binding FR-type" evidence="8">
    <location>
        <begin position="3"/>
        <end position="105"/>
    </location>
</feature>
<dbReference type="PROSITE" id="PS51384">
    <property type="entry name" value="FAD_FR"/>
    <property type="match status" value="1"/>
</dbReference>
<dbReference type="CDD" id="cd06185">
    <property type="entry name" value="PDR_like"/>
    <property type="match status" value="1"/>
</dbReference>
<dbReference type="Proteomes" id="UP000290819">
    <property type="component" value="Unassembled WGS sequence"/>
</dbReference>
<evidence type="ECO:0000313" key="9">
    <source>
        <dbReference type="EMBL" id="RXT54259.1"/>
    </source>
</evidence>
<evidence type="ECO:0000256" key="5">
    <source>
        <dbReference type="ARBA" id="ARBA00023004"/>
    </source>
</evidence>
<dbReference type="InterPro" id="IPR012675">
    <property type="entry name" value="Beta-grasp_dom_sf"/>
</dbReference>
<keyword evidence="6" id="KW-0411">Iron-sulfur</keyword>
<dbReference type="EMBL" id="MZXW01000004">
    <property type="protein sequence ID" value="RXT54259.1"/>
    <property type="molecule type" value="Genomic_DNA"/>
</dbReference>
<dbReference type="InterPro" id="IPR001041">
    <property type="entry name" value="2Fe-2S_ferredoxin-type"/>
</dbReference>
<dbReference type="CDD" id="cd00207">
    <property type="entry name" value="fer2"/>
    <property type="match status" value="1"/>
</dbReference>
<dbReference type="SUPFAM" id="SSF54292">
    <property type="entry name" value="2Fe-2S ferredoxin-like"/>
    <property type="match status" value="1"/>
</dbReference>
<dbReference type="AlphaFoldDB" id="A0A4V1P8D7"/>
<dbReference type="GO" id="GO:0046872">
    <property type="term" value="F:metal ion binding"/>
    <property type="evidence" value="ECO:0007669"/>
    <property type="project" value="UniProtKB-KW"/>
</dbReference>
<dbReference type="OrthoDB" id="9792185at2"/>
<sequence length="316" mass="34526">MYKAGLQVNLIAVREIAHDIRLLEFGPSDQGSLPPAEPGAHIDLYLPNGLLRQYSLLDSSDAPKSYSVAVKRDPKGRGGSDFIFNHLRPGQRLTIGAPRNCFPLVEDAAHVVLSAGGIGITAILPMFKRLVALKKSVELHYAGRSRDSMPFLTVLEPHANVSIHCDDERDGRVLDIGRIAAICPVGSHLYCCGPNPMITAFLEATADRPRDRIHVEYFTPMRESSSEGEYVVQLARSGREFLIPSGKSILHVLLEAGIEVPAYWCEQGICRGCEVSVISGIPDHRDSIMTVEEHASNRSMTICCSGAKTDTLVLDL</sequence>
<dbReference type="RefSeq" id="WP_129267603.1">
    <property type="nucleotide sequence ID" value="NZ_MZXW01000004.1"/>
</dbReference>
<feature type="domain" description="2Fe-2S ferredoxin-type" evidence="7">
    <location>
        <begin position="230"/>
        <end position="316"/>
    </location>
</feature>
<keyword evidence="3" id="KW-0479">Metal-binding</keyword>
<dbReference type="InterPro" id="IPR017938">
    <property type="entry name" value="Riboflavin_synthase-like_b-brl"/>
</dbReference>
<dbReference type="PANTHER" id="PTHR47354:SF1">
    <property type="entry name" value="CARNITINE MONOOXYGENASE REDUCTASE SUBUNIT"/>
    <property type="match status" value="1"/>
</dbReference>
<dbReference type="InterPro" id="IPR036010">
    <property type="entry name" value="2Fe-2S_ferredoxin-like_sf"/>
</dbReference>
<organism evidence="9 10">
    <name type="scientific">Bradyrhizobium betae</name>
    <dbReference type="NCBI Taxonomy" id="244734"/>
    <lineage>
        <taxon>Bacteria</taxon>
        <taxon>Pseudomonadati</taxon>
        <taxon>Pseudomonadota</taxon>
        <taxon>Alphaproteobacteria</taxon>
        <taxon>Hyphomicrobiales</taxon>
        <taxon>Nitrobacteraceae</taxon>
        <taxon>Bradyrhizobium</taxon>
    </lineage>
</organism>
<keyword evidence="2" id="KW-0001">2Fe-2S</keyword>
<evidence type="ECO:0000256" key="2">
    <source>
        <dbReference type="ARBA" id="ARBA00022714"/>
    </source>
</evidence>
<evidence type="ECO:0008006" key="11">
    <source>
        <dbReference type="Google" id="ProtNLM"/>
    </source>
</evidence>
<dbReference type="GO" id="GO:0051537">
    <property type="term" value="F:2 iron, 2 sulfur cluster binding"/>
    <property type="evidence" value="ECO:0007669"/>
    <property type="project" value="UniProtKB-KW"/>
</dbReference>
<protein>
    <recommendedName>
        <fullName evidence="11">Oxidoreductase</fullName>
    </recommendedName>
</protein>
<gene>
    <name evidence="9" type="ORF">B5V03_02125</name>
</gene>
<name>A0A4V1P8D7_9BRAD</name>
<dbReference type="SUPFAM" id="SSF52343">
    <property type="entry name" value="Ferredoxin reductase-like, C-terminal NADP-linked domain"/>
    <property type="match status" value="1"/>
</dbReference>
<dbReference type="InterPro" id="IPR039261">
    <property type="entry name" value="FNR_nucleotide-bd"/>
</dbReference>
<proteinExistence type="predicted"/>
<evidence type="ECO:0000256" key="3">
    <source>
        <dbReference type="ARBA" id="ARBA00022723"/>
    </source>
</evidence>
<evidence type="ECO:0000256" key="6">
    <source>
        <dbReference type="ARBA" id="ARBA00023014"/>
    </source>
</evidence>
<keyword evidence="4" id="KW-0560">Oxidoreductase</keyword>
<reference evidence="9 10" key="1">
    <citation type="submission" date="2017-03" db="EMBL/GenBank/DDBJ databases">
        <authorList>
            <person name="Safronova V.I."/>
            <person name="Sazanova A.L."/>
            <person name="Chirak E.R."/>
        </authorList>
    </citation>
    <scope>NUCLEOTIDE SEQUENCE [LARGE SCALE GENOMIC DNA]</scope>
    <source>
        <strain evidence="9 10">Opo-243</strain>
    </source>
</reference>
<dbReference type="Gene3D" id="2.40.30.10">
    <property type="entry name" value="Translation factors"/>
    <property type="match status" value="1"/>
</dbReference>
<evidence type="ECO:0000259" key="7">
    <source>
        <dbReference type="PROSITE" id="PS51085"/>
    </source>
</evidence>
<evidence type="ECO:0000256" key="4">
    <source>
        <dbReference type="ARBA" id="ARBA00023002"/>
    </source>
</evidence>
<evidence type="ECO:0000256" key="1">
    <source>
        <dbReference type="ARBA" id="ARBA00022630"/>
    </source>
</evidence>
<dbReference type="Gene3D" id="3.40.50.80">
    <property type="entry name" value="Nucleotide-binding domain of ferredoxin-NADP reductase (FNR) module"/>
    <property type="match status" value="1"/>
</dbReference>
<dbReference type="Gene3D" id="3.10.20.30">
    <property type="match status" value="1"/>
</dbReference>
<keyword evidence="5" id="KW-0408">Iron</keyword>
<dbReference type="SUPFAM" id="SSF63380">
    <property type="entry name" value="Riboflavin synthase domain-like"/>
    <property type="match status" value="1"/>
</dbReference>
<dbReference type="PROSITE" id="PS51085">
    <property type="entry name" value="2FE2S_FER_2"/>
    <property type="match status" value="1"/>
</dbReference>
<dbReference type="InterPro" id="IPR050415">
    <property type="entry name" value="MRET"/>
</dbReference>
<accession>A0A4V1P8D7</accession>
<evidence type="ECO:0000313" key="10">
    <source>
        <dbReference type="Proteomes" id="UP000290819"/>
    </source>
</evidence>
<dbReference type="InterPro" id="IPR017927">
    <property type="entry name" value="FAD-bd_FR_type"/>
</dbReference>